<comment type="catalytic activity">
    <reaction evidence="6">
        <text>a fatty acyl-CoA + H2O = a fatty acid + CoA + H(+)</text>
        <dbReference type="Rhea" id="RHEA:16781"/>
        <dbReference type="ChEBI" id="CHEBI:15377"/>
        <dbReference type="ChEBI" id="CHEBI:15378"/>
        <dbReference type="ChEBI" id="CHEBI:28868"/>
        <dbReference type="ChEBI" id="CHEBI:57287"/>
        <dbReference type="ChEBI" id="CHEBI:77636"/>
        <dbReference type="EC" id="3.1.2.20"/>
    </reaction>
    <physiologicalReaction direction="left-to-right" evidence="6">
        <dbReference type="Rhea" id="RHEA:16782"/>
    </physiologicalReaction>
</comment>
<dbReference type="InterPro" id="IPR003703">
    <property type="entry name" value="Acyl_CoA_thio"/>
</dbReference>
<keyword evidence="12" id="KW-1185">Reference proteome</keyword>
<dbReference type="PANTHER" id="PTHR11066:SF34">
    <property type="entry name" value="ACYL-COENZYME A THIOESTERASE 8"/>
    <property type="match status" value="1"/>
</dbReference>
<feature type="domain" description="Acyl-CoA thioesterase-like N-terminal HotDog" evidence="10">
    <location>
        <begin position="41"/>
        <end position="119"/>
    </location>
</feature>
<evidence type="ECO:0000259" key="10">
    <source>
        <dbReference type="Pfam" id="PF13622"/>
    </source>
</evidence>
<comment type="similarity">
    <text evidence="1">Belongs to the C/M/P thioester hydrolase family.</text>
</comment>
<dbReference type="InterPro" id="IPR025652">
    <property type="entry name" value="TesB_C"/>
</dbReference>
<organism evidence="11 12">
    <name type="scientific">Pseudoxanthomonas composti</name>
    <dbReference type="NCBI Taxonomy" id="2137479"/>
    <lineage>
        <taxon>Bacteria</taxon>
        <taxon>Pseudomonadati</taxon>
        <taxon>Pseudomonadota</taxon>
        <taxon>Gammaproteobacteria</taxon>
        <taxon>Lysobacterales</taxon>
        <taxon>Lysobacteraceae</taxon>
        <taxon>Pseudoxanthomonas</taxon>
    </lineage>
</organism>
<evidence type="ECO:0000256" key="5">
    <source>
        <dbReference type="ARBA" id="ARBA00038894"/>
    </source>
</evidence>
<evidence type="ECO:0000256" key="1">
    <source>
        <dbReference type="ARBA" id="ARBA00006538"/>
    </source>
</evidence>
<gene>
    <name evidence="11" type="ORF">EPA99_11030</name>
</gene>
<dbReference type="Gene3D" id="2.40.160.210">
    <property type="entry name" value="Acyl-CoA thioesterase, double hotdog domain"/>
    <property type="match status" value="1"/>
</dbReference>
<dbReference type="GO" id="GO:0047617">
    <property type="term" value="F:fatty acyl-CoA hydrolase activity"/>
    <property type="evidence" value="ECO:0007669"/>
    <property type="project" value="UniProtKB-EC"/>
</dbReference>
<accession>A0A4Q1JVQ8</accession>
<evidence type="ECO:0000256" key="7">
    <source>
        <dbReference type="ARBA" id="ARBA00071120"/>
    </source>
</evidence>
<dbReference type="GO" id="GO:0009062">
    <property type="term" value="P:fatty acid catabolic process"/>
    <property type="evidence" value="ECO:0007669"/>
    <property type="project" value="TreeGrafter"/>
</dbReference>
<dbReference type="InterPro" id="IPR042171">
    <property type="entry name" value="Acyl-CoA_hotdog"/>
</dbReference>
<dbReference type="InterPro" id="IPR049449">
    <property type="entry name" value="TesB_ACOT8-like_N"/>
</dbReference>
<protein>
    <recommendedName>
        <fullName evidence="7">Acyl-CoA thioesterase 2</fullName>
        <ecNumber evidence="5">3.1.2.20</ecNumber>
    </recommendedName>
    <alternativeName>
        <fullName evidence="8">Thioesterase II</fullName>
    </alternativeName>
</protein>
<keyword evidence="4" id="KW-0443">Lipid metabolism</keyword>
<name>A0A4Q1JVQ8_9GAMM</name>
<evidence type="ECO:0000256" key="4">
    <source>
        <dbReference type="ARBA" id="ARBA00023098"/>
    </source>
</evidence>
<dbReference type="FunFam" id="2.40.160.210:FF:000001">
    <property type="entry name" value="Acyl-CoA thioesterase II"/>
    <property type="match status" value="1"/>
</dbReference>
<keyword evidence="3" id="KW-0378">Hydrolase</keyword>
<feature type="domain" description="Acyl-CoA thioesterase 2 C-terminal" evidence="9">
    <location>
        <begin position="171"/>
        <end position="291"/>
    </location>
</feature>
<dbReference type="AlphaFoldDB" id="A0A4Q1JVQ8"/>
<comment type="caution">
    <text evidence="11">The sequence shown here is derived from an EMBL/GenBank/DDBJ whole genome shotgun (WGS) entry which is preliminary data.</text>
</comment>
<dbReference type="GO" id="GO:0005829">
    <property type="term" value="C:cytosol"/>
    <property type="evidence" value="ECO:0007669"/>
    <property type="project" value="TreeGrafter"/>
</dbReference>
<evidence type="ECO:0000256" key="8">
    <source>
        <dbReference type="ARBA" id="ARBA00079653"/>
    </source>
</evidence>
<dbReference type="PANTHER" id="PTHR11066">
    <property type="entry name" value="ACYL-COA THIOESTERASE"/>
    <property type="match status" value="1"/>
</dbReference>
<dbReference type="Proteomes" id="UP000289784">
    <property type="component" value="Unassembled WGS sequence"/>
</dbReference>
<dbReference type="Pfam" id="PF13622">
    <property type="entry name" value="4HBT_3"/>
    <property type="match status" value="1"/>
</dbReference>
<evidence type="ECO:0000313" key="11">
    <source>
        <dbReference type="EMBL" id="RXR05269.1"/>
    </source>
</evidence>
<dbReference type="EMBL" id="SAWZ01000005">
    <property type="protein sequence ID" value="RXR05269.1"/>
    <property type="molecule type" value="Genomic_DNA"/>
</dbReference>
<evidence type="ECO:0000259" key="9">
    <source>
        <dbReference type="Pfam" id="PF02551"/>
    </source>
</evidence>
<dbReference type="CDD" id="cd03445">
    <property type="entry name" value="Thioesterase_II_repeat2"/>
    <property type="match status" value="1"/>
</dbReference>
<reference evidence="11 12" key="1">
    <citation type="submission" date="2019-01" db="EMBL/GenBank/DDBJ databases">
        <title>Pseudoxanthomonas composti sp. nov., isolated from compost.</title>
        <authorList>
            <person name="Yang G."/>
        </authorList>
    </citation>
    <scope>NUCLEOTIDE SEQUENCE [LARGE SCALE GENOMIC DNA]</scope>
    <source>
        <strain evidence="11 12">GSS15</strain>
    </source>
</reference>
<comment type="subunit">
    <text evidence="2">Homotetramer.</text>
</comment>
<dbReference type="GO" id="GO:0006637">
    <property type="term" value="P:acyl-CoA metabolic process"/>
    <property type="evidence" value="ECO:0007669"/>
    <property type="project" value="InterPro"/>
</dbReference>
<dbReference type="RefSeq" id="WP_129471273.1">
    <property type="nucleotide sequence ID" value="NZ_SAWZ01000005.1"/>
</dbReference>
<evidence type="ECO:0000313" key="12">
    <source>
        <dbReference type="Proteomes" id="UP000289784"/>
    </source>
</evidence>
<dbReference type="EC" id="3.1.2.20" evidence="5"/>
<evidence type="ECO:0000256" key="6">
    <source>
        <dbReference type="ARBA" id="ARBA00050943"/>
    </source>
</evidence>
<sequence length="308" mass="34249">MSSARPAPHQPVADELIDLLSLERLEDNLFRGQSRDIGTKYVFGGQVLGQSLSAAQATVDPAAGRLAHSLHAYFLRAGDVNAPIVYDVDRTRDGGSFSVRRVTAIQHGKVIFFCAASFQALEDGATHQPPMPQVPPPEDVPELPPVPAHIMASLAPKVQRWLSRQGPFEFRHVHPRNELKPERLPPFQQIWFRLTQPVGDSDALHRALLAYVSDFQLLGTANFPHGISYYQPNVQMASLDHALWFHRPFRTDDWLLYSIDSPTAQNSRGLARGQIFDRQGQLVASVQQEGLIRVLPDADAARHVPAKD</sequence>
<dbReference type="OrthoDB" id="9781019at2"/>
<dbReference type="Pfam" id="PF02551">
    <property type="entry name" value="Acyl_CoA_thio"/>
    <property type="match status" value="1"/>
</dbReference>
<dbReference type="CDD" id="cd03444">
    <property type="entry name" value="Thioesterase_II_repeat1"/>
    <property type="match status" value="1"/>
</dbReference>
<dbReference type="InterPro" id="IPR029069">
    <property type="entry name" value="HotDog_dom_sf"/>
</dbReference>
<proteinExistence type="inferred from homology"/>
<evidence type="ECO:0000256" key="3">
    <source>
        <dbReference type="ARBA" id="ARBA00022801"/>
    </source>
</evidence>
<evidence type="ECO:0000256" key="2">
    <source>
        <dbReference type="ARBA" id="ARBA00011881"/>
    </source>
</evidence>
<dbReference type="SUPFAM" id="SSF54637">
    <property type="entry name" value="Thioesterase/thiol ester dehydrase-isomerase"/>
    <property type="match status" value="2"/>
</dbReference>